<gene>
    <name evidence="2" type="ORF">R3P38DRAFT_3201400</name>
</gene>
<accession>A0AAW0AWD0</accession>
<reference evidence="2 3" key="1">
    <citation type="journal article" date="2024" name="J Genomics">
        <title>Draft genome sequencing and assembly of Favolaschia claudopus CIRM-BRFM 2984 isolated from oak limbs.</title>
        <authorList>
            <person name="Navarro D."/>
            <person name="Drula E."/>
            <person name="Chaduli D."/>
            <person name="Cazenave R."/>
            <person name="Ahrendt S."/>
            <person name="Wang J."/>
            <person name="Lipzen A."/>
            <person name="Daum C."/>
            <person name="Barry K."/>
            <person name="Grigoriev I.V."/>
            <person name="Favel A."/>
            <person name="Rosso M.N."/>
            <person name="Martin F."/>
        </authorList>
    </citation>
    <scope>NUCLEOTIDE SEQUENCE [LARGE SCALE GENOMIC DNA]</scope>
    <source>
        <strain evidence="2 3">CIRM-BRFM 2984</strain>
    </source>
</reference>
<keyword evidence="3" id="KW-1185">Reference proteome</keyword>
<organism evidence="2 3">
    <name type="scientific">Favolaschia claudopus</name>
    <dbReference type="NCBI Taxonomy" id="2862362"/>
    <lineage>
        <taxon>Eukaryota</taxon>
        <taxon>Fungi</taxon>
        <taxon>Dikarya</taxon>
        <taxon>Basidiomycota</taxon>
        <taxon>Agaricomycotina</taxon>
        <taxon>Agaricomycetes</taxon>
        <taxon>Agaricomycetidae</taxon>
        <taxon>Agaricales</taxon>
        <taxon>Marasmiineae</taxon>
        <taxon>Mycenaceae</taxon>
        <taxon>Favolaschia</taxon>
    </lineage>
</organism>
<keyword evidence="1" id="KW-0732">Signal</keyword>
<comment type="caution">
    <text evidence="2">The sequence shown here is derived from an EMBL/GenBank/DDBJ whole genome shotgun (WGS) entry which is preliminary data.</text>
</comment>
<sequence length="127" mass="13454">MFSTRFIALLVASMATLSLATPTAAVRPTPDIDGDTIFACVNLDFTGNCDTVAFLDGLCVQMPGRQVNQMSSVQVPAGWVCTFYDAKSSTPCDPSSGSSTVLLAPGSSNMQNQNFNDVVDFVKCTKL</sequence>
<evidence type="ECO:0000313" key="2">
    <source>
        <dbReference type="EMBL" id="KAK7017776.1"/>
    </source>
</evidence>
<proteinExistence type="predicted"/>
<feature type="chain" id="PRO_5043530365" evidence="1">
    <location>
        <begin position="21"/>
        <end position="127"/>
    </location>
</feature>
<evidence type="ECO:0000313" key="3">
    <source>
        <dbReference type="Proteomes" id="UP001362999"/>
    </source>
</evidence>
<dbReference type="AlphaFoldDB" id="A0AAW0AWD0"/>
<dbReference type="Proteomes" id="UP001362999">
    <property type="component" value="Unassembled WGS sequence"/>
</dbReference>
<evidence type="ECO:0000256" key="1">
    <source>
        <dbReference type="SAM" id="SignalP"/>
    </source>
</evidence>
<dbReference type="EMBL" id="JAWWNJ010000047">
    <property type="protein sequence ID" value="KAK7017776.1"/>
    <property type="molecule type" value="Genomic_DNA"/>
</dbReference>
<feature type="signal peptide" evidence="1">
    <location>
        <begin position="1"/>
        <end position="20"/>
    </location>
</feature>
<protein>
    <submittedName>
        <fullName evidence="2">Uncharacterized protein</fullName>
    </submittedName>
</protein>
<name>A0AAW0AWD0_9AGAR</name>